<dbReference type="SUPFAM" id="SSF52309">
    <property type="entry name" value="N-(deoxy)ribosyltransferase-like"/>
    <property type="match status" value="1"/>
</dbReference>
<keyword evidence="4" id="KW-1185">Reference proteome</keyword>
<comment type="caution">
    <text evidence="3">The sequence shown here is derived from an EMBL/GenBank/DDBJ whole genome shotgun (WGS) entry which is preliminary data.</text>
</comment>
<feature type="compositionally biased region" description="Low complexity" evidence="1">
    <location>
        <begin position="256"/>
        <end position="267"/>
    </location>
</feature>
<organism evidence="3 4">
    <name type="scientific">Gomphillus americanus</name>
    <dbReference type="NCBI Taxonomy" id="1940652"/>
    <lineage>
        <taxon>Eukaryota</taxon>
        <taxon>Fungi</taxon>
        <taxon>Dikarya</taxon>
        <taxon>Ascomycota</taxon>
        <taxon>Pezizomycotina</taxon>
        <taxon>Lecanoromycetes</taxon>
        <taxon>OSLEUM clade</taxon>
        <taxon>Ostropomycetidae</taxon>
        <taxon>Ostropales</taxon>
        <taxon>Graphidaceae</taxon>
        <taxon>Gomphilloideae</taxon>
        <taxon>Gomphillus</taxon>
    </lineage>
</organism>
<feature type="signal peptide" evidence="2">
    <location>
        <begin position="1"/>
        <end position="22"/>
    </location>
</feature>
<dbReference type="AlphaFoldDB" id="A0A8H3FB60"/>
<evidence type="ECO:0000313" key="3">
    <source>
        <dbReference type="EMBL" id="CAF9922092.1"/>
    </source>
</evidence>
<dbReference type="EMBL" id="CAJPDQ010000017">
    <property type="protein sequence ID" value="CAF9922092.1"/>
    <property type="molecule type" value="Genomic_DNA"/>
</dbReference>
<accession>A0A8H3FB60</accession>
<sequence length="328" mass="35023">MFILLQAGFVALIATLISGAQCFQGKPGTLSLREDSMDDYRTDLYTRNIDDFEDLKTRNLKDTDFDSLLSTLSRRGAPMPTAQNTPADIQSLCSKPLPTAQDFTAFFSRSGLPSHKTLFWSGIKDSVAMEIGAKLGRITLEMMVKPNNNTPLPGCDKGMNGPNGQLWWNAASEGYGDWATGSTAVVFSEKRYGEIRAGKSLSTWVRVELPALWKKFTARLGAVVHGAYAGVKNSIAGLAQRLRGLRSGGQPTSKNPAAAAAAAAATPAPAPGPATAKDPQQQAGSVFGNIQMYICDANGGNLQLPRSYDGPVPVSGNAPNVQKTARRR</sequence>
<evidence type="ECO:0000256" key="2">
    <source>
        <dbReference type="SAM" id="SignalP"/>
    </source>
</evidence>
<gene>
    <name evidence="3" type="ORF">GOMPHAMPRED_002489</name>
</gene>
<reference evidence="3" key="1">
    <citation type="submission" date="2021-03" db="EMBL/GenBank/DDBJ databases">
        <authorList>
            <person name="Tagirdzhanova G."/>
        </authorList>
    </citation>
    <scope>NUCLEOTIDE SEQUENCE</scope>
</reference>
<name>A0A8H3FB60_9LECA</name>
<feature type="region of interest" description="Disordered" evidence="1">
    <location>
        <begin position="305"/>
        <end position="328"/>
    </location>
</feature>
<evidence type="ECO:0000313" key="4">
    <source>
        <dbReference type="Proteomes" id="UP000664169"/>
    </source>
</evidence>
<proteinExistence type="predicted"/>
<dbReference type="Proteomes" id="UP000664169">
    <property type="component" value="Unassembled WGS sequence"/>
</dbReference>
<protein>
    <submittedName>
        <fullName evidence="3">Uncharacterized protein</fullName>
    </submittedName>
</protein>
<keyword evidence="2" id="KW-0732">Signal</keyword>
<feature type="region of interest" description="Disordered" evidence="1">
    <location>
        <begin position="246"/>
        <end position="281"/>
    </location>
</feature>
<evidence type="ECO:0000256" key="1">
    <source>
        <dbReference type="SAM" id="MobiDB-lite"/>
    </source>
</evidence>
<feature type="chain" id="PRO_5034457296" evidence="2">
    <location>
        <begin position="23"/>
        <end position="328"/>
    </location>
</feature>
<feature type="compositionally biased region" description="Polar residues" evidence="1">
    <location>
        <begin position="317"/>
        <end position="328"/>
    </location>
</feature>